<dbReference type="RefSeq" id="WP_188320784.1">
    <property type="nucleotide sequence ID" value="NZ_CP060203.1"/>
</dbReference>
<feature type="transmembrane region" description="Helical" evidence="1">
    <location>
        <begin position="336"/>
        <end position="356"/>
    </location>
</feature>
<feature type="transmembrane region" description="Helical" evidence="1">
    <location>
        <begin position="20"/>
        <end position="43"/>
    </location>
</feature>
<dbReference type="InterPro" id="IPR045726">
    <property type="entry name" value="DUF6080"/>
</dbReference>
<reference evidence="2 3" key="1">
    <citation type="submission" date="2020-07" db="EMBL/GenBank/DDBJ databases">
        <title>Complete genome and description of Chryseobacterium manosquense strain Marseille-Q2069 sp. nov.</title>
        <authorList>
            <person name="Boxberger M."/>
        </authorList>
    </citation>
    <scope>NUCLEOTIDE SEQUENCE [LARGE SCALE GENOMIC DNA]</scope>
    <source>
        <strain evidence="2 3">Marseille-Q2069</strain>
    </source>
</reference>
<accession>A0A7H1DV05</accession>
<evidence type="ECO:0008006" key="4">
    <source>
        <dbReference type="Google" id="ProtNLM"/>
    </source>
</evidence>
<protein>
    <recommendedName>
        <fullName evidence="4">EpsG family protein</fullName>
    </recommendedName>
</protein>
<name>A0A7H1DV05_9FLAO</name>
<keyword evidence="1" id="KW-0472">Membrane</keyword>
<keyword evidence="3" id="KW-1185">Reference proteome</keyword>
<evidence type="ECO:0000313" key="2">
    <source>
        <dbReference type="EMBL" id="QNS40813.1"/>
    </source>
</evidence>
<dbReference type="Pfam" id="PF19558">
    <property type="entry name" value="DUF6080"/>
    <property type="match status" value="2"/>
</dbReference>
<feature type="transmembrane region" description="Helical" evidence="1">
    <location>
        <begin position="269"/>
        <end position="287"/>
    </location>
</feature>
<dbReference type="AlphaFoldDB" id="A0A7H1DV05"/>
<keyword evidence="1" id="KW-0812">Transmembrane</keyword>
<dbReference type="EMBL" id="CP060203">
    <property type="protein sequence ID" value="QNS40813.1"/>
    <property type="molecule type" value="Genomic_DNA"/>
</dbReference>
<feature type="transmembrane region" description="Helical" evidence="1">
    <location>
        <begin position="362"/>
        <end position="383"/>
    </location>
</feature>
<proteinExistence type="predicted"/>
<feature type="transmembrane region" description="Helical" evidence="1">
    <location>
        <begin position="311"/>
        <end position="329"/>
    </location>
</feature>
<feature type="transmembrane region" description="Helical" evidence="1">
    <location>
        <begin position="390"/>
        <end position="410"/>
    </location>
</feature>
<evidence type="ECO:0000256" key="1">
    <source>
        <dbReference type="SAM" id="Phobius"/>
    </source>
</evidence>
<dbReference type="Proteomes" id="UP000516438">
    <property type="component" value="Chromosome"/>
</dbReference>
<feature type="transmembrane region" description="Helical" evidence="1">
    <location>
        <begin position="156"/>
        <end position="173"/>
    </location>
</feature>
<feature type="transmembrane region" description="Helical" evidence="1">
    <location>
        <begin position="99"/>
        <end position="120"/>
    </location>
</feature>
<feature type="transmembrane region" description="Helical" evidence="1">
    <location>
        <begin position="226"/>
        <end position="248"/>
    </location>
</feature>
<organism evidence="2 3">
    <name type="scientific">Chryseobacterium manosquense</name>
    <dbReference type="NCBI Taxonomy" id="2754694"/>
    <lineage>
        <taxon>Bacteria</taxon>
        <taxon>Pseudomonadati</taxon>
        <taxon>Bacteroidota</taxon>
        <taxon>Flavobacteriia</taxon>
        <taxon>Flavobacteriales</taxon>
        <taxon>Weeksellaceae</taxon>
        <taxon>Chryseobacterium group</taxon>
        <taxon>Chryseobacterium</taxon>
    </lineage>
</organism>
<dbReference type="KEGG" id="cmaq:H0S70_10660"/>
<evidence type="ECO:0000313" key="3">
    <source>
        <dbReference type="Proteomes" id="UP000516438"/>
    </source>
</evidence>
<feature type="transmembrane region" description="Helical" evidence="1">
    <location>
        <begin position="132"/>
        <end position="150"/>
    </location>
</feature>
<feature type="transmembrane region" description="Helical" evidence="1">
    <location>
        <begin position="185"/>
        <end position="206"/>
    </location>
</feature>
<sequence length="424" mass="49961">MVYQQKFKDFLKTIFPSTKFEVLLFMIFISVYGILGSFIALNYRIIFDDRIPWDAYFSFDNRAIVMTGGGFERHPLANYFFDWIREFGLLFSDGKKDETFRLVLAWCSNFAISLSLIQIYKYLKNIIVLPKKISLLIIAFFAFFSTNILLSFTPETYTYTLFFLVLFNYYAALKMRKGEKIPAPALIFAGVTVGGLTVTNIVKVYIPLLFEKNIFTQWKKFGNGVLRILASVAVFLLLFLNRLDFNFLRFLEKTEEQYEKFSNPKATPVWDMIASWFFGGNMLFAGFEVRDYHNKKGFEYKALFMDVYESWIPYLFVAAVLILVIWSSVKNFKNKFVLVLMISFLVDIVIHCILKFGLHTSYIYGGHFVFVYPLLIGWLFYAYKNAPKTLSFLYSILWILFIYLVLNNVFRMEEFFVFLDKFYQ</sequence>
<keyword evidence="1" id="KW-1133">Transmembrane helix</keyword>
<gene>
    <name evidence="2" type="ORF">H0S70_10660</name>
</gene>